<dbReference type="InterPro" id="IPR005532">
    <property type="entry name" value="SUMF_dom"/>
</dbReference>
<evidence type="ECO:0000313" key="2">
    <source>
        <dbReference type="EMBL" id="POF30506.1"/>
    </source>
</evidence>
<dbReference type="InterPro" id="IPR016187">
    <property type="entry name" value="CTDL_fold"/>
</dbReference>
<dbReference type="PANTHER" id="PTHR23150">
    <property type="entry name" value="SULFATASE MODIFYING FACTOR 1, 2"/>
    <property type="match status" value="1"/>
</dbReference>
<dbReference type="SUPFAM" id="SSF56436">
    <property type="entry name" value="C-type lectin-like"/>
    <property type="match status" value="1"/>
</dbReference>
<dbReference type="InterPro" id="IPR051043">
    <property type="entry name" value="Sulfatase_Mod_Factor_Kinase"/>
</dbReference>
<accession>A0A2S3US45</accession>
<name>A0A2S3US45_9HYPH</name>
<keyword evidence="3" id="KW-1185">Reference proteome</keyword>
<dbReference type="OrthoDB" id="9768004at2"/>
<evidence type="ECO:0000313" key="3">
    <source>
        <dbReference type="Proteomes" id="UP000236959"/>
    </source>
</evidence>
<dbReference type="EMBL" id="PPCN01000006">
    <property type="protein sequence ID" value="POF30506.1"/>
    <property type="molecule type" value="Genomic_DNA"/>
</dbReference>
<sequence length="276" mass="30129">MKSLLLAGAALSVVATATLVTVWTITRPAITDLPETVTIEPGEYSYRPAGVYRFYGKLVDVPLETLVADQPLEIMKFQVSRAEYAACVAAGACQASIVSLGGSATSADLPQTEVNWYDATAYAAWFSRQTRQHWRLPDDREWQRAAAERFLEDEIVAEDEDDPAQRWLAAYARNVAARGNGELEPEPQPRGTFGENSHGVVDMSGNVWEWTTTCVANTDLTADGVSPVKQQEYCGAHIAEGKHRAIIIDLVRNPKVGGCAAGLPADYVGFRLVRAR</sequence>
<feature type="domain" description="Sulfatase-modifying factor enzyme-like" evidence="1">
    <location>
        <begin position="33"/>
        <end position="274"/>
    </location>
</feature>
<reference evidence="2 3" key="1">
    <citation type="submission" date="2018-01" db="EMBL/GenBank/DDBJ databases">
        <title>Genomic Encyclopedia of Archaeal and Bacterial Type Strains, Phase II (KMG-II): from individual species to whole genera.</title>
        <authorList>
            <person name="Goeker M."/>
        </authorList>
    </citation>
    <scope>NUCLEOTIDE SEQUENCE [LARGE SCALE GENOMIC DNA]</scope>
    <source>
        <strain evidence="2 3">DSM 17023</strain>
    </source>
</reference>
<dbReference type="AlphaFoldDB" id="A0A2S3US45"/>
<dbReference type="RefSeq" id="WP_103223228.1">
    <property type="nucleotide sequence ID" value="NZ_PPCN01000006.1"/>
</dbReference>
<dbReference type="Pfam" id="PF03781">
    <property type="entry name" value="FGE-sulfatase"/>
    <property type="match status" value="1"/>
</dbReference>
<dbReference type="PANTHER" id="PTHR23150:SF19">
    <property type="entry name" value="FORMYLGLYCINE-GENERATING ENZYME"/>
    <property type="match status" value="1"/>
</dbReference>
<gene>
    <name evidence="2" type="ORF">CLV41_106120</name>
</gene>
<proteinExistence type="predicted"/>
<comment type="caution">
    <text evidence="2">The sequence shown here is derived from an EMBL/GenBank/DDBJ whole genome shotgun (WGS) entry which is preliminary data.</text>
</comment>
<protein>
    <submittedName>
        <fullName evidence="2">Formylglycine-generating enzyme required for sulfatase activity</fullName>
    </submittedName>
</protein>
<dbReference type="Gene3D" id="3.90.1580.10">
    <property type="entry name" value="paralog of FGE (formylglycine-generating enzyme)"/>
    <property type="match status" value="1"/>
</dbReference>
<dbReference type="InterPro" id="IPR042095">
    <property type="entry name" value="SUMF_sf"/>
</dbReference>
<evidence type="ECO:0000259" key="1">
    <source>
        <dbReference type="Pfam" id="PF03781"/>
    </source>
</evidence>
<dbReference type="Proteomes" id="UP000236959">
    <property type="component" value="Unassembled WGS sequence"/>
</dbReference>
<dbReference type="GO" id="GO:0120147">
    <property type="term" value="F:formylglycine-generating oxidase activity"/>
    <property type="evidence" value="ECO:0007669"/>
    <property type="project" value="TreeGrafter"/>
</dbReference>
<organism evidence="2 3">
    <name type="scientific">Roseibium marinum</name>
    <dbReference type="NCBI Taxonomy" id="281252"/>
    <lineage>
        <taxon>Bacteria</taxon>
        <taxon>Pseudomonadati</taxon>
        <taxon>Pseudomonadota</taxon>
        <taxon>Alphaproteobacteria</taxon>
        <taxon>Hyphomicrobiales</taxon>
        <taxon>Stappiaceae</taxon>
        <taxon>Roseibium</taxon>
    </lineage>
</organism>